<name>A0A8H3IGR3_9LECA</name>
<dbReference type="GO" id="GO:0001163">
    <property type="term" value="F:RNA polymerase I transcription regulatory region sequence-specific DNA binding"/>
    <property type="evidence" value="ECO:0007669"/>
    <property type="project" value="TreeGrafter"/>
</dbReference>
<dbReference type="InterPro" id="IPR048537">
    <property type="entry name" value="RRN6_HB"/>
</dbReference>
<feature type="compositionally biased region" description="Polar residues" evidence="1">
    <location>
        <begin position="961"/>
        <end position="970"/>
    </location>
</feature>
<dbReference type="GO" id="GO:0001179">
    <property type="term" value="F:RNA polymerase I general transcription initiation factor binding"/>
    <property type="evidence" value="ECO:0007669"/>
    <property type="project" value="TreeGrafter"/>
</dbReference>
<dbReference type="InterPro" id="IPR019350">
    <property type="entry name" value="RNA_pol_I-sp_TIF_RRN6-like"/>
</dbReference>
<gene>
    <name evidence="5" type="ORF">IMSHALPRED_000897</name>
</gene>
<comment type="caution">
    <text evidence="5">The sequence shown here is derived from an EMBL/GenBank/DDBJ whole genome shotgun (WGS) entry which is preliminary data.</text>
</comment>
<feature type="compositionally biased region" description="Low complexity" evidence="1">
    <location>
        <begin position="978"/>
        <end position="996"/>
    </location>
</feature>
<evidence type="ECO:0000259" key="3">
    <source>
        <dbReference type="Pfam" id="PF20639"/>
    </source>
</evidence>
<dbReference type="OrthoDB" id="4090074at2759"/>
<evidence type="ECO:0000256" key="1">
    <source>
        <dbReference type="SAM" id="MobiDB-lite"/>
    </source>
</evidence>
<sequence>MSEARPLDLNYGHFGEPSYDAETQEWHFPRQPGRVRELKPIGQLVRAFQSPLHGPTAHVQSATERAQNIKDITHQYPELAPASSLLPALAQVSEVVNDITSKHDPTMSELLAFGEAVDPDSRGHGSKTVPIAAIAGGGAGEAVRLVLLNNEKLGWEDTKNIRLSAFSAKGGEEGWWSGNGSPIQQLVFAEAEGRPSSWLAVRYHGAISVLRPQLRLNADMLPLAYAASSSNSASRLNANHIVTLPIDQAIDVPYSDVAFNPWYNQQIAIVDQKGGWGVWDIEKREKKAKGIRGWTVNKVHSGLLLDDLHEGETLTARVSDGWGAVLWASDVSTVVVAGRRMLAVFDITGNPRRLVAPNLVSTTTSEWILDVKRSSKDSTHIFVVTTFSIFWLLIISPAGNHGGEEVAAGAKCLLSWRHFRDPDDISLSLRIADDSERENSDDDRETTLVLLYSRLTGLINAFTFQYARSHSNLVPSASDPYFLQLPKEGRDVLASRAAPHGSHRISEISTISLRAMKYESPKKSIPSGLGKICFENDVVFYQLSLLTNDLALSECLYAEVQNEVKAELCPPNTISRLEIAKTPARILSDFIVPNGYVDRNDEDSPPTRTAEEESDAESQASLAVFTEDPHTINFEWLDNEIHGMLTDASHATSFDEFLDLLHNEIEDKVVSGVPTIETLLRVVDSNVSVFDLDKASGDFVDFLDDIKRLTSEIDKDNDTEEGRQSMISTILTTPLQAGLGIRPTIELSSIYENLIQTWIVPLSRRVPGRVRIALEKSLRDMAGQICLASYRIRIDSGTSGQEENDQSESSGPGARFVLPVRRRTSATSLGKGKERSDAGSSPAPASPQISEAAGSKPASASVALPTPEPTPSLRSRRSHSSLTGTEDPASQRLRAYATLTPQPALPAKMSTLLSHWQVGADPATYDWEAAQQATTATDGDDESQKRQRHRAEKRPKRQREQTVGPSSSQPMPKRLGASQPQQGQVLQDVQQGSSQQAESVVTMSQVEPGRFGGRSAKGKKLKVKARPAGFK</sequence>
<dbReference type="PANTHER" id="PTHR28221:SF2">
    <property type="entry name" value="RNA POLYMERASE I-SPECIFIC TRANSCRIPTION INITIATION FACTOR RRN6"/>
    <property type="match status" value="1"/>
</dbReference>
<evidence type="ECO:0008006" key="7">
    <source>
        <dbReference type="Google" id="ProtNLM"/>
    </source>
</evidence>
<dbReference type="Pfam" id="PF10214">
    <property type="entry name" value="Rrn6_beta-prop"/>
    <property type="match status" value="1"/>
</dbReference>
<dbReference type="GO" id="GO:0070860">
    <property type="term" value="C:RNA polymerase I core factor complex"/>
    <property type="evidence" value="ECO:0007669"/>
    <property type="project" value="TreeGrafter"/>
</dbReference>
<dbReference type="InterPro" id="IPR048536">
    <property type="entry name" value="Rrn6_K-rich"/>
</dbReference>
<accession>A0A8H3IGR3</accession>
<evidence type="ECO:0000259" key="4">
    <source>
        <dbReference type="Pfam" id="PF20640"/>
    </source>
</evidence>
<feature type="compositionally biased region" description="Basic residues" evidence="1">
    <location>
        <begin position="946"/>
        <end position="957"/>
    </location>
</feature>
<feature type="compositionally biased region" description="Basic residues" evidence="1">
    <location>
        <begin position="1016"/>
        <end position="1025"/>
    </location>
</feature>
<feature type="domain" description="RRN6 K-rich C-terminal" evidence="3">
    <location>
        <begin position="910"/>
        <end position="1030"/>
    </location>
</feature>
<dbReference type="AlphaFoldDB" id="A0A8H3IGR3"/>
<reference evidence="5" key="1">
    <citation type="submission" date="2021-03" db="EMBL/GenBank/DDBJ databases">
        <authorList>
            <person name="Tagirdzhanova G."/>
        </authorList>
    </citation>
    <scope>NUCLEOTIDE SEQUENCE</scope>
</reference>
<feature type="domain" description="RRN6 beta-propeller" evidence="2">
    <location>
        <begin position="104"/>
        <end position="486"/>
    </location>
</feature>
<evidence type="ECO:0000259" key="2">
    <source>
        <dbReference type="Pfam" id="PF10214"/>
    </source>
</evidence>
<proteinExistence type="predicted"/>
<dbReference type="InterPro" id="IPR048535">
    <property type="entry name" value="RRN6_beta-prop"/>
</dbReference>
<dbReference type="Pfam" id="PF20640">
    <property type="entry name" value="Rrn6_HB"/>
    <property type="match status" value="1"/>
</dbReference>
<dbReference type="PANTHER" id="PTHR28221">
    <property type="entry name" value="RNA POLYMERASE I-SPECIFIC TRANSCRIPTION INITIATION FACTOR RRN6"/>
    <property type="match status" value="1"/>
</dbReference>
<dbReference type="Proteomes" id="UP000664534">
    <property type="component" value="Unassembled WGS sequence"/>
</dbReference>
<feature type="domain" description="RRN6 helical bundle" evidence="4">
    <location>
        <begin position="588"/>
        <end position="789"/>
    </location>
</feature>
<feature type="compositionally biased region" description="Low complexity" evidence="1">
    <location>
        <begin position="838"/>
        <end position="853"/>
    </location>
</feature>
<evidence type="ECO:0000313" key="5">
    <source>
        <dbReference type="EMBL" id="CAF9913059.1"/>
    </source>
</evidence>
<dbReference type="GO" id="GO:0042790">
    <property type="term" value="P:nucleolar large rRNA transcription by RNA polymerase I"/>
    <property type="evidence" value="ECO:0007669"/>
    <property type="project" value="TreeGrafter"/>
</dbReference>
<feature type="region of interest" description="Disordered" evidence="1">
    <location>
        <begin position="596"/>
        <end position="619"/>
    </location>
</feature>
<dbReference type="EMBL" id="CAJPDT010000011">
    <property type="protein sequence ID" value="CAF9913059.1"/>
    <property type="molecule type" value="Genomic_DNA"/>
</dbReference>
<feature type="region of interest" description="Disordered" evidence="1">
    <location>
        <begin position="927"/>
        <end position="1031"/>
    </location>
</feature>
<keyword evidence="6" id="KW-1185">Reference proteome</keyword>
<organism evidence="5 6">
    <name type="scientific">Imshaugia aleurites</name>
    <dbReference type="NCBI Taxonomy" id="172621"/>
    <lineage>
        <taxon>Eukaryota</taxon>
        <taxon>Fungi</taxon>
        <taxon>Dikarya</taxon>
        <taxon>Ascomycota</taxon>
        <taxon>Pezizomycotina</taxon>
        <taxon>Lecanoromycetes</taxon>
        <taxon>OSLEUM clade</taxon>
        <taxon>Lecanoromycetidae</taxon>
        <taxon>Lecanorales</taxon>
        <taxon>Lecanorineae</taxon>
        <taxon>Parmeliaceae</taxon>
        <taxon>Imshaugia</taxon>
    </lineage>
</organism>
<protein>
    <recommendedName>
        <fullName evidence="7">RNA polymerase I-specific transcription initiation factor RRN6-like protein</fullName>
    </recommendedName>
</protein>
<feature type="region of interest" description="Disordered" evidence="1">
    <location>
        <begin position="797"/>
        <end position="899"/>
    </location>
</feature>
<evidence type="ECO:0000313" key="6">
    <source>
        <dbReference type="Proteomes" id="UP000664534"/>
    </source>
</evidence>
<dbReference type="Pfam" id="PF20639">
    <property type="entry name" value="Rrn6_K-rich"/>
    <property type="match status" value="1"/>
</dbReference>